<protein>
    <submittedName>
        <fullName evidence="1">Uncharacterized protein</fullName>
    </submittedName>
</protein>
<dbReference type="RefSeq" id="WP_272860148.1">
    <property type="nucleotide sequence ID" value="NZ_CP067134.1"/>
</dbReference>
<gene>
    <name evidence="1" type="ORF">JHW45_06825</name>
</gene>
<sequence length="448" mass="50840">MGELQMLSSPTGAPSELSDASWGTLWEHELVRERVHRYPDPSPINLGAESRMASFNPKVFIRPDGLKRIANVHLIDLLEPWREYFAGREFVFPTDPGDEFPHNDLAKVLLTYDPDMPTELMNGLYYIDEAASDETLEWLLERAAEEGIAISPTAKPTTADVAVQIHLARPGVLEARTVRAIAFNKSAFQYYPGRHGDGRELPDVTETHLAHMTEIMNPWFDERLKGRGVRAFVFRREQKFWLVIRHGKAAVREGKHEEDGESGAAFYRPQKHDVLIYDAALDLLGINAETKGERDVYRKTLGQLVFGRVNYFGEGDVFTLAPIRTVGPDILKCGDVDGVTRVRLLEVVRVIPGDPPQIDIRRSSHLYQSLGTHWQEALSRGKITSAKFGFLFEDSSRERGVHIRLDSARYDRDSDAERVEAWLRERGFFDINREMDVIDEDEPVLASA</sequence>
<dbReference type="EMBL" id="CP067134">
    <property type="protein sequence ID" value="WCR12050.1"/>
    <property type="molecule type" value="Genomic_DNA"/>
</dbReference>
<keyword evidence="2" id="KW-1185">Reference proteome</keyword>
<name>A0ABY7SYB2_9RHOB</name>
<organism evidence="1 2">
    <name type="scientific">Paracoccus stylophorae</name>
    <dbReference type="NCBI Taxonomy" id="659350"/>
    <lineage>
        <taxon>Bacteria</taxon>
        <taxon>Pseudomonadati</taxon>
        <taxon>Pseudomonadota</taxon>
        <taxon>Alphaproteobacteria</taxon>
        <taxon>Rhodobacterales</taxon>
        <taxon>Paracoccaceae</taxon>
        <taxon>Paracoccus</taxon>
    </lineage>
</organism>
<evidence type="ECO:0000313" key="2">
    <source>
        <dbReference type="Proteomes" id="UP001218412"/>
    </source>
</evidence>
<proteinExistence type="predicted"/>
<accession>A0ABY7SYB2</accession>
<evidence type="ECO:0000313" key="1">
    <source>
        <dbReference type="EMBL" id="WCR12050.1"/>
    </source>
</evidence>
<dbReference type="Proteomes" id="UP001218412">
    <property type="component" value="Chromosome"/>
</dbReference>
<reference evidence="1 2" key="1">
    <citation type="submission" date="2021-01" db="EMBL/GenBank/DDBJ databases">
        <title>Biogeographic distribution of Paracoccus.</title>
        <authorList>
            <person name="Hollensteiner J."/>
            <person name="Leineberger J."/>
            <person name="Brinkhoff T."/>
            <person name="Daniel R."/>
        </authorList>
    </citation>
    <scope>NUCLEOTIDE SEQUENCE [LARGE SCALE GENOMIC DNA]</scope>
    <source>
        <strain evidence="1 2">LMG25392</strain>
    </source>
</reference>